<keyword evidence="2" id="KW-1185">Reference proteome</keyword>
<evidence type="ECO:0000313" key="1">
    <source>
        <dbReference type="EMBL" id="KAI3954183.1"/>
    </source>
</evidence>
<dbReference type="AlphaFoldDB" id="A0AAD4TF73"/>
<sequence>MLISWSLSVVGICGGWWNEIGSGLKVGELVAEESKGAICGVLAYSDVFFVAAIMHSNLYSFTFEGSY</sequence>
<name>A0AAD4TF73_9MAGN</name>
<evidence type="ECO:0000313" key="2">
    <source>
        <dbReference type="Proteomes" id="UP001202328"/>
    </source>
</evidence>
<organism evidence="1 2">
    <name type="scientific">Papaver atlanticum</name>
    <dbReference type="NCBI Taxonomy" id="357466"/>
    <lineage>
        <taxon>Eukaryota</taxon>
        <taxon>Viridiplantae</taxon>
        <taxon>Streptophyta</taxon>
        <taxon>Embryophyta</taxon>
        <taxon>Tracheophyta</taxon>
        <taxon>Spermatophyta</taxon>
        <taxon>Magnoliopsida</taxon>
        <taxon>Ranunculales</taxon>
        <taxon>Papaveraceae</taxon>
        <taxon>Papaveroideae</taxon>
        <taxon>Papaver</taxon>
    </lineage>
</organism>
<reference evidence="1" key="1">
    <citation type="submission" date="2022-04" db="EMBL/GenBank/DDBJ databases">
        <title>A functionally conserved STORR gene fusion in Papaver species that diverged 16.8 million years ago.</title>
        <authorList>
            <person name="Catania T."/>
        </authorList>
    </citation>
    <scope>NUCLEOTIDE SEQUENCE</scope>
    <source>
        <strain evidence="1">S-188037</strain>
    </source>
</reference>
<protein>
    <submittedName>
        <fullName evidence="1">Uncharacterized protein</fullName>
    </submittedName>
</protein>
<proteinExistence type="predicted"/>
<gene>
    <name evidence="1" type="ORF">MKW98_018007</name>
</gene>
<accession>A0AAD4TF73</accession>
<dbReference type="Proteomes" id="UP001202328">
    <property type="component" value="Unassembled WGS sequence"/>
</dbReference>
<comment type="caution">
    <text evidence="1">The sequence shown here is derived from an EMBL/GenBank/DDBJ whole genome shotgun (WGS) entry which is preliminary data.</text>
</comment>
<dbReference type="EMBL" id="JAJJMB010002020">
    <property type="protein sequence ID" value="KAI3954183.1"/>
    <property type="molecule type" value="Genomic_DNA"/>
</dbReference>